<feature type="domain" description="VOC" evidence="1">
    <location>
        <begin position="185"/>
        <end position="308"/>
    </location>
</feature>
<dbReference type="InterPro" id="IPR004360">
    <property type="entry name" value="Glyas_Fos-R_dOase_dom"/>
</dbReference>
<dbReference type="Pfam" id="PF00903">
    <property type="entry name" value="Glyoxalase"/>
    <property type="match status" value="1"/>
</dbReference>
<keyword evidence="3" id="KW-1185">Reference proteome</keyword>
<evidence type="ECO:0000313" key="3">
    <source>
        <dbReference type="Proteomes" id="UP000655523"/>
    </source>
</evidence>
<dbReference type="SUPFAM" id="SSF54593">
    <property type="entry name" value="Glyoxalase/Bleomycin resistance protein/Dihydroxybiphenyl dioxygenase"/>
    <property type="match status" value="1"/>
</dbReference>
<sequence>MNWRCMTRSACFCQPPPRGRPCVEGVQLNQVVGDTMIRSISYATYRHRDLAAVRTFFEDFGLVVAHETPDRIFFRGCNDAPYLYIAERGEEPSFVGVAFEVDSEESLQVLSARLGAPIEDLDYPGGGKRVVTMDPDGRRIELVHGVARVAPIAVSRPAAAWNSAGERRRLGRFPIFDVGPAEVIALKHVVMSSPNPVAIIEWFTEKLGAFPSDLIGEKKEKAIGAFMRFPRGAEYVDHHNIAVFMGPTNGAHHVCFETIDLDAIGMGRRYLASKGYKASWGLVRHALGGAISDYWYDPSGFRVEHVTDGDFLNDTYPTRLNPHNQESLEQWGTMVMPEDFLRS</sequence>
<evidence type="ECO:0000259" key="1">
    <source>
        <dbReference type="PROSITE" id="PS51819"/>
    </source>
</evidence>
<feature type="domain" description="VOC" evidence="1">
    <location>
        <begin position="39"/>
        <end position="145"/>
    </location>
</feature>
<gene>
    <name evidence="2" type="ORF">GNZ13_03265</name>
</gene>
<dbReference type="InterPro" id="IPR029068">
    <property type="entry name" value="Glyas_Bleomycin-R_OHBP_Dase"/>
</dbReference>
<name>A0A972NKV0_9BURK</name>
<accession>A0A972NKV0</accession>
<dbReference type="InterPro" id="IPR037523">
    <property type="entry name" value="VOC_core"/>
</dbReference>
<organism evidence="2 3">
    <name type="scientific">Paraburkholderia elongata</name>
    <dbReference type="NCBI Taxonomy" id="2675747"/>
    <lineage>
        <taxon>Bacteria</taxon>
        <taxon>Pseudomonadati</taxon>
        <taxon>Pseudomonadota</taxon>
        <taxon>Betaproteobacteria</taxon>
        <taxon>Burkholderiales</taxon>
        <taxon>Burkholderiaceae</taxon>
        <taxon>Paraburkholderia</taxon>
    </lineage>
</organism>
<comment type="caution">
    <text evidence="2">The sequence shown here is derived from an EMBL/GenBank/DDBJ whole genome shotgun (WGS) entry which is preliminary data.</text>
</comment>
<dbReference type="PROSITE" id="PS51819">
    <property type="entry name" value="VOC"/>
    <property type="match status" value="2"/>
</dbReference>
<proteinExistence type="predicted"/>
<protein>
    <submittedName>
        <fullName evidence="2">Bleomycin resistance protein</fullName>
    </submittedName>
</protein>
<evidence type="ECO:0000313" key="2">
    <source>
        <dbReference type="EMBL" id="NPT53657.1"/>
    </source>
</evidence>
<dbReference type="AlphaFoldDB" id="A0A972NKV0"/>
<dbReference type="EMBL" id="WOEZ01000018">
    <property type="protein sequence ID" value="NPT53657.1"/>
    <property type="molecule type" value="Genomic_DNA"/>
</dbReference>
<dbReference type="Gene3D" id="3.10.180.10">
    <property type="entry name" value="2,3-Dihydroxybiphenyl 1,2-Dioxygenase, domain 1"/>
    <property type="match status" value="2"/>
</dbReference>
<dbReference type="Proteomes" id="UP000655523">
    <property type="component" value="Unassembled WGS sequence"/>
</dbReference>
<reference evidence="2 3" key="1">
    <citation type="submission" date="2019-11" db="EMBL/GenBank/DDBJ databases">
        <title>Metabolism of dissolved organic matter in forest soils.</title>
        <authorList>
            <person name="Cyle K.T."/>
            <person name="Wilhelm R.C."/>
            <person name="Martinez C.E."/>
        </authorList>
    </citation>
    <scope>NUCLEOTIDE SEQUENCE [LARGE SCALE GENOMIC DNA]</scope>
    <source>
        <strain evidence="2 3">5N</strain>
    </source>
</reference>